<dbReference type="Pfam" id="PF00583">
    <property type="entry name" value="Acetyltransf_1"/>
    <property type="match status" value="1"/>
</dbReference>
<proteinExistence type="predicted"/>
<dbReference type="Proteomes" id="UP000696931">
    <property type="component" value="Unassembled WGS sequence"/>
</dbReference>
<sequence>MTLPTSPPAPTIERLAPADVPDVLTFLDADPVTNVYLMALVLRDALARPKDEYWAARRQGRITALLYLGGHSGAVLPAGDDVEGAAALGTIACERRASLPSRFQVIGPALMVRALLARFPGEDFGPRLVREQSYLSLSPGRLPAFTRLPELRHARREDYALVYETGAALRAEELLEDPREVDAIAYARRAEEDCRDGHMWVWRDSRGLCFRSSISALTADAAQISGVYTPPALRGQGIATRALAELCTRLLDRSQHACLFVNDVNTSALSLYRRLGFEHRAAWMSAFFVREN</sequence>
<dbReference type="Gene3D" id="3.40.630.30">
    <property type="match status" value="1"/>
</dbReference>
<reference evidence="2" key="1">
    <citation type="submission" date="2020-07" db="EMBL/GenBank/DDBJ databases">
        <title>Huge and variable diversity of episymbiotic CPR bacteria and DPANN archaea in groundwater ecosystems.</title>
        <authorList>
            <person name="He C.Y."/>
            <person name="Keren R."/>
            <person name="Whittaker M."/>
            <person name="Farag I.F."/>
            <person name="Doudna J."/>
            <person name="Cate J.H.D."/>
            <person name="Banfield J.F."/>
        </authorList>
    </citation>
    <scope>NUCLEOTIDE SEQUENCE</scope>
    <source>
        <strain evidence="2">NC_groundwater_1813_Pr3_B-0.1um_71_17</strain>
    </source>
</reference>
<gene>
    <name evidence="2" type="ORF">HZA61_12520</name>
</gene>
<name>A0A933SI29_UNCEI</name>
<comment type="caution">
    <text evidence="2">The sequence shown here is derived from an EMBL/GenBank/DDBJ whole genome shotgun (WGS) entry which is preliminary data.</text>
</comment>
<dbReference type="InterPro" id="IPR000182">
    <property type="entry name" value="GNAT_dom"/>
</dbReference>
<evidence type="ECO:0000313" key="3">
    <source>
        <dbReference type="Proteomes" id="UP000696931"/>
    </source>
</evidence>
<dbReference type="PROSITE" id="PS51186">
    <property type="entry name" value="GNAT"/>
    <property type="match status" value="1"/>
</dbReference>
<dbReference type="EMBL" id="JACRIW010000090">
    <property type="protein sequence ID" value="MBI5170304.1"/>
    <property type="molecule type" value="Genomic_DNA"/>
</dbReference>
<organism evidence="2 3">
    <name type="scientific">Eiseniibacteriota bacterium</name>
    <dbReference type="NCBI Taxonomy" id="2212470"/>
    <lineage>
        <taxon>Bacteria</taxon>
        <taxon>Candidatus Eiseniibacteriota</taxon>
    </lineage>
</organism>
<dbReference type="GO" id="GO:0016747">
    <property type="term" value="F:acyltransferase activity, transferring groups other than amino-acyl groups"/>
    <property type="evidence" value="ECO:0007669"/>
    <property type="project" value="InterPro"/>
</dbReference>
<accession>A0A933SI29</accession>
<feature type="domain" description="N-acetyltransferase" evidence="1">
    <location>
        <begin position="149"/>
        <end position="292"/>
    </location>
</feature>
<evidence type="ECO:0000313" key="2">
    <source>
        <dbReference type="EMBL" id="MBI5170304.1"/>
    </source>
</evidence>
<dbReference type="InterPro" id="IPR016181">
    <property type="entry name" value="Acyl_CoA_acyltransferase"/>
</dbReference>
<protein>
    <submittedName>
        <fullName evidence="2">GNAT family N-acetyltransferase</fullName>
    </submittedName>
</protein>
<dbReference type="AlphaFoldDB" id="A0A933SI29"/>
<evidence type="ECO:0000259" key="1">
    <source>
        <dbReference type="PROSITE" id="PS51186"/>
    </source>
</evidence>
<dbReference type="SUPFAM" id="SSF55729">
    <property type="entry name" value="Acyl-CoA N-acyltransferases (Nat)"/>
    <property type="match status" value="1"/>
</dbReference>